<dbReference type="CDD" id="cd06171">
    <property type="entry name" value="Sigma70_r4"/>
    <property type="match status" value="1"/>
</dbReference>
<protein>
    <submittedName>
        <fullName evidence="8">RNA polymerase sigma factor</fullName>
    </submittedName>
</protein>
<dbReference type="InterPro" id="IPR013249">
    <property type="entry name" value="RNA_pol_sigma70_r4_t2"/>
</dbReference>
<dbReference type="PANTHER" id="PTHR43133">
    <property type="entry name" value="RNA POLYMERASE ECF-TYPE SIGMA FACTO"/>
    <property type="match status" value="1"/>
</dbReference>
<keyword evidence="3" id="KW-0731">Sigma factor</keyword>
<evidence type="ECO:0000256" key="1">
    <source>
        <dbReference type="ARBA" id="ARBA00010641"/>
    </source>
</evidence>
<keyword evidence="4" id="KW-0804">Transcription</keyword>
<feature type="domain" description="RNA polymerase sigma factor 70 region 4 type 2" evidence="7">
    <location>
        <begin position="167"/>
        <end position="215"/>
    </location>
</feature>
<evidence type="ECO:0000259" key="6">
    <source>
        <dbReference type="Pfam" id="PF04542"/>
    </source>
</evidence>
<dbReference type="AlphaFoldDB" id="A0A832EHY8"/>
<dbReference type="NCBIfam" id="TIGR02937">
    <property type="entry name" value="sigma70-ECF"/>
    <property type="match status" value="1"/>
</dbReference>
<reference evidence="8" key="1">
    <citation type="journal article" date="2020" name="mSystems">
        <title>Genome- and Community-Level Interaction Insights into Carbon Utilization and Element Cycling Functions of Hydrothermarchaeota in Hydrothermal Sediment.</title>
        <authorList>
            <person name="Zhou Z."/>
            <person name="Liu Y."/>
            <person name="Xu W."/>
            <person name="Pan J."/>
            <person name="Luo Z.H."/>
            <person name="Li M."/>
        </authorList>
    </citation>
    <scope>NUCLEOTIDE SEQUENCE [LARGE SCALE GENOMIC DNA]</scope>
    <source>
        <strain evidence="8">SpSt-456</strain>
    </source>
</reference>
<evidence type="ECO:0000256" key="4">
    <source>
        <dbReference type="ARBA" id="ARBA00023163"/>
    </source>
</evidence>
<dbReference type="GO" id="GO:0003677">
    <property type="term" value="F:DNA binding"/>
    <property type="evidence" value="ECO:0007669"/>
    <property type="project" value="InterPro"/>
</dbReference>
<evidence type="ECO:0000313" key="8">
    <source>
        <dbReference type="EMBL" id="HFK95919.1"/>
    </source>
</evidence>
<sequence>MTQNMVPPSPDDAPTPRETAEPRDKGNGADPGDGDEFGLILKAQAGDPGAIDALIAAYQPMVFAVAYPLCGFDRDEAMDVTQETLIQVFRKIGQFEGRSSLGAWIRRIAVNTSLLALKRKKRRLQFIIPWRLFEKNEDDERPFDMPGDDGAGGNDPLEALSAKELRRDVRKAMEGLSEKQRTVFVLKVFEEMTITEIADMTGMALGTVKTHLFRATRTVRNRLTAMGYGSDSGGMTP</sequence>
<accession>A0A832EHY8</accession>
<dbReference type="InterPro" id="IPR013325">
    <property type="entry name" value="RNA_pol_sigma_r2"/>
</dbReference>
<evidence type="ECO:0000256" key="3">
    <source>
        <dbReference type="ARBA" id="ARBA00023082"/>
    </source>
</evidence>
<dbReference type="Pfam" id="PF04542">
    <property type="entry name" value="Sigma70_r2"/>
    <property type="match status" value="1"/>
</dbReference>
<dbReference type="Gene3D" id="1.10.1740.10">
    <property type="match status" value="1"/>
</dbReference>
<feature type="region of interest" description="Disordered" evidence="5">
    <location>
        <begin position="1"/>
        <end position="39"/>
    </location>
</feature>
<dbReference type="GO" id="GO:0016987">
    <property type="term" value="F:sigma factor activity"/>
    <property type="evidence" value="ECO:0007669"/>
    <property type="project" value="UniProtKB-KW"/>
</dbReference>
<dbReference type="InterPro" id="IPR007627">
    <property type="entry name" value="RNA_pol_sigma70_r2"/>
</dbReference>
<evidence type="ECO:0000256" key="5">
    <source>
        <dbReference type="SAM" id="MobiDB-lite"/>
    </source>
</evidence>
<dbReference type="SUPFAM" id="SSF88659">
    <property type="entry name" value="Sigma3 and sigma4 domains of RNA polymerase sigma factors"/>
    <property type="match status" value="1"/>
</dbReference>
<dbReference type="PANTHER" id="PTHR43133:SF51">
    <property type="entry name" value="RNA POLYMERASE SIGMA FACTOR"/>
    <property type="match status" value="1"/>
</dbReference>
<comment type="caution">
    <text evidence="8">The sequence shown here is derived from an EMBL/GenBank/DDBJ whole genome shotgun (WGS) entry which is preliminary data.</text>
</comment>
<dbReference type="InterPro" id="IPR014284">
    <property type="entry name" value="RNA_pol_sigma-70_dom"/>
</dbReference>
<feature type="compositionally biased region" description="Basic and acidic residues" evidence="5">
    <location>
        <begin position="14"/>
        <end position="27"/>
    </location>
</feature>
<dbReference type="InterPro" id="IPR036388">
    <property type="entry name" value="WH-like_DNA-bd_sf"/>
</dbReference>
<dbReference type="Pfam" id="PF08281">
    <property type="entry name" value="Sigma70_r4_2"/>
    <property type="match status" value="1"/>
</dbReference>
<dbReference type="EMBL" id="DSTK01000005">
    <property type="protein sequence ID" value="HFK95919.1"/>
    <property type="molecule type" value="Genomic_DNA"/>
</dbReference>
<gene>
    <name evidence="8" type="ORF">ENS06_01180</name>
</gene>
<organism evidence="8">
    <name type="scientific">Desulfacinum infernum</name>
    <dbReference type="NCBI Taxonomy" id="35837"/>
    <lineage>
        <taxon>Bacteria</taxon>
        <taxon>Pseudomonadati</taxon>
        <taxon>Thermodesulfobacteriota</taxon>
        <taxon>Syntrophobacteria</taxon>
        <taxon>Syntrophobacterales</taxon>
        <taxon>Syntrophobacteraceae</taxon>
        <taxon>Desulfacinum</taxon>
    </lineage>
</organism>
<dbReference type="InterPro" id="IPR039425">
    <property type="entry name" value="RNA_pol_sigma-70-like"/>
</dbReference>
<name>A0A832EHY8_9BACT</name>
<feature type="domain" description="RNA polymerase sigma-70 region 2" evidence="6">
    <location>
        <begin position="54"/>
        <end position="123"/>
    </location>
</feature>
<dbReference type="SUPFAM" id="SSF88946">
    <property type="entry name" value="Sigma2 domain of RNA polymerase sigma factors"/>
    <property type="match status" value="1"/>
</dbReference>
<keyword evidence="2" id="KW-0805">Transcription regulation</keyword>
<evidence type="ECO:0000256" key="2">
    <source>
        <dbReference type="ARBA" id="ARBA00023015"/>
    </source>
</evidence>
<evidence type="ECO:0000259" key="7">
    <source>
        <dbReference type="Pfam" id="PF08281"/>
    </source>
</evidence>
<comment type="similarity">
    <text evidence="1">Belongs to the sigma-70 factor family. ECF subfamily.</text>
</comment>
<dbReference type="InterPro" id="IPR013324">
    <property type="entry name" value="RNA_pol_sigma_r3/r4-like"/>
</dbReference>
<dbReference type="Gene3D" id="1.10.10.10">
    <property type="entry name" value="Winged helix-like DNA-binding domain superfamily/Winged helix DNA-binding domain"/>
    <property type="match status" value="1"/>
</dbReference>
<dbReference type="GO" id="GO:0006352">
    <property type="term" value="P:DNA-templated transcription initiation"/>
    <property type="evidence" value="ECO:0007669"/>
    <property type="project" value="InterPro"/>
</dbReference>
<proteinExistence type="inferred from homology"/>